<keyword evidence="1" id="KW-0812">Transmembrane</keyword>
<keyword evidence="3" id="KW-1185">Reference proteome</keyword>
<dbReference type="EMBL" id="CAJVPL010001917">
    <property type="protein sequence ID" value="CAG8592540.1"/>
    <property type="molecule type" value="Genomic_DNA"/>
</dbReference>
<organism evidence="2 3">
    <name type="scientific">Ambispora gerdemannii</name>
    <dbReference type="NCBI Taxonomy" id="144530"/>
    <lineage>
        <taxon>Eukaryota</taxon>
        <taxon>Fungi</taxon>
        <taxon>Fungi incertae sedis</taxon>
        <taxon>Mucoromycota</taxon>
        <taxon>Glomeromycotina</taxon>
        <taxon>Glomeromycetes</taxon>
        <taxon>Archaeosporales</taxon>
        <taxon>Ambisporaceae</taxon>
        <taxon>Ambispora</taxon>
    </lineage>
</organism>
<accession>A0A9N9G8K3</accession>
<sequence length="151" mass="16140">MKNIALIIIVIFINFAFVTASLNWEREELYLLGSRHVNKISIRNSSLEARAYSDCQIVGYHLCPDNSVCCRIDEACIPDGASYSCSGGCDATSVDCGNGYCCRSGQVCVVDSSTSNGIACEPQKKSSGSTISPTVANSLMIIIVLVSLNLV</sequence>
<evidence type="ECO:0000313" key="3">
    <source>
        <dbReference type="Proteomes" id="UP000789831"/>
    </source>
</evidence>
<feature type="transmembrane region" description="Helical" evidence="1">
    <location>
        <begin position="6"/>
        <end position="24"/>
    </location>
</feature>
<evidence type="ECO:0000313" key="2">
    <source>
        <dbReference type="EMBL" id="CAG8592540.1"/>
    </source>
</evidence>
<comment type="caution">
    <text evidence="2">The sequence shown here is derived from an EMBL/GenBank/DDBJ whole genome shotgun (WGS) entry which is preliminary data.</text>
</comment>
<dbReference type="AlphaFoldDB" id="A0A9N9G8K3"/>
<reference evidence="2" key="1">
    <citation type="submission" date="2021-06" db="EMBL/GenBank/DDBJ databases">
        <authorList>
            <person name="Kallberg Y."/>
            <person name="Tangrot J."/>
            <person name="Rosling A."/>
        </authorList>
    </citation>
    <scope>NUCLEOTIDE SEQUENCE</scope>
    <source>
        <strain evidence="2">MT106</strain>
    </source>
</reference>
<dbReference type="Proteomes" id="UP000789831">
    <property type="component" value="Unassembled WGS sequence"/>
</dbReference>
<name>A0A9N9G8K3_9GLOM</name>
<evidence type="ECO:0000256" key="1">
    <source>
        <dbReference type="SAM" id="Phobius"/>
    </source>
</evidence>
<proteinExistence type="predicted"/>
<keyword evidence="1" id="KW-0472">Membrane</keyword>
<gene>
    <name evidence="2" type="ORF">AGERDE_LOCUS8682</name>
</gene>
<keyword evidence="1" id="KW-1133">Transmembrane helix</keyword>
<protein>
    <submittedName>
        <fullName evidence="2">5538_t:CDS:1</fullName>
    </submittedName>
</protein>